<dbReference type="Proteomes" id="UP000199092">
    <property type="component" value="Chromosome I"/>
</dbReference>
<proteinExistence type="predicted"/>
<evidence type="ECO:0000313" key="1">
    <source>
        <dbReference type="EMBL" id="SDT32533.1"/>
    </source>
</evidence>
<protein>
    <recommendedName>
        <fullName evidence="3">Transcriptional regulator, AbiEi antitoxin, Type IV TA system</fullName>
    </recommendedName>
</protein>
<dbReference type="EMBL" id="LT629749">
    <property type="protein sequence ID" value="SDT32533.1"/>
    <property type="molecule type" value="Genomic_DNA"/>
</dbReference>
<dbReference type="RefSeq" id="WP_091414761.1">
    <property type="nucleotide sequence ID" value="NZ_LT629749.1"/>
</dbReference>
<organism evidence="1 2">
    <name type="scientific">Friedmanniella luteola</name>
    <dbReference type="NCBI Taxonomy" id="546871"/>
    <lineage>
        <taxon>Bacteria</taxon>
        <taxon>Bacillati</taxon>
        <taxon>Actinomycetota</taxon>
        <taxon>Actinomycetes</taxon>
        <taxon>Propionibacteriales</taxon>
        <taxon>Nocardioidaceae</taxon>
        <taxon>Friedmanniella</taxon>
    </lineage>
</organism>
<name>A0A1H1ZFV8_9ACTN</name>
<accession>A0A1H1ZFV8</accession>
<evidence type="ECO:0000313" key="2">
    <source>
        <dbReference type="Proteomes" id="UP000199092"/>
    </source>
</evidence>
<gene>
    <name evidence="1" type="ORF">SAMN04488543_3748</name>
</gene>
<sequence length="300" mass="33052">MVEVVRSERRGRRWLRIAHGLHADGPWTAEDRLRAWGLVLPPSAVWTSLTAAQLRGWWLPAAVPRPVFAAVARADRHPQRRGLAVLRLREPPQAELVRGFRVATAAETLLAAARDLAVLDLVPLADSALRARDCTLEELAAVGATGRPGAAVLRRALPLLDVRSESAWESVMRVLHGVAGIPVEPQRVVRDADGRFVARADLWIVGTRRLHEDDGEVHRDRAVHRSDLDRDRRLLDVGLQRYGWTASEVLRGGPLVASADAALGRAWDGGRLRAWRALVDASRWGAGGRARAAARWPDEC</sequence>
<dbReference type="STRING" id="546871.SAMN04488543_3748"/>
<dbReference type="AlphaFoldDB" id="A0A1H1ZFV8"/>
<dbReference type="OrthoDB" id="3173471at2"/>
<evidence type="ECO:0008006" key="3">
    <source>
        <dbReference type="Google" id="ProtNLM"/>
    </source>
</evidence>
<keyword evidence="2" id="KW-1185">Reference proteome</keyword>
<reference evidence="1 2" key="1">
    <citation type="submission" date="2016-10" db="EMBL/GenBank/DDBJ databases">
        <authorList>
            <person name="de Groot N.N."/>
        </authorList>
    </citation>
    <scope>NUCLEOTIDE SEQUENCE [LARGE SCALE GENOMIC DNA]</scope>
    <source>
        <strain evidence="1 2">DSM 21741</strain>
    </source>
</reference>